<accession>A0A8H8RTG9</accession>
<dbReference type="PANTHER" id="PTHR11802">
    <property type="entry name" value="SERINE PROTEASE FAMILY S10 SERINE CARBOXYPEPTIDASE"/>
    <property type="match status" value="1"/>
</dbReference>
<dbReference type="GO" id="GO:0004185">
    <property type="term" value="F:serine-type carboxypeptidase activity"/>
    <property type="evidence" value="ECO:0007669"/>
    <property type="project" value="InterPro"/>
</dbReference>
<dbReference type="OrthoDB" id="443318at2759"/>
<feature type="signal peptide" evidence="6">
    <location>
        <begin position="1"/>
        <end position="23"/>
    </location>
</feature>
<organism evidence="7 8">
    <name type="scientific">Lachnellula occidentalis</name>
    <dbReference type="NCBI Taxonomy" id="215460"/>
    <lineage>
        <taxon>Eukaryota</taxon>
        <taxon>Fungi</taxon>
        <taxon>Dikarya</taxon>
        <taxon>Ascomycota</taxon>
        <taxon>Pezizomycotina</taxon>
        <taxon>Leotiomycetes</taxon>
        <taxon>Helotiales</taxon>
        <taxon>Lachnaceae</taxon>
        <taxon>Lachnellula</taxon>
    </lineage>
</organism>
<evidence type="ECO:0000256" key="6">
    <source>
        <dbReference type="SAM" id="SignalP"/>
    </source>
</evidence>
<gene>
    <name evidence="7" type="ORF">LOCC1_G005858</name>
</gene>
<evidence type="ECO:0000313" key="7">
    <source>
        <dbReference type="EMBL" id="TVY40502.1"/>
    </source>
</evidence>
<dbReference type="SUPFAM" id="SSF53474">
    <property type="entry name" value="alpha/beta-Hydrolases"/>
    <property type="match status" value="1"/>
</dbReference>
<keyword evidence="3" id="KW-0645">Protease</keyword>
<comment type="similarity">
    <text evidence="1">Belongs to the peptidase S10 family.</text>
</comment>
<keyword evidence="2 7" id="KW-0121">Carboxypeptidase</keyword>
<dbReference type="PANTHER" id="PTHR11802:SF479">
    <property type="entry name" value="CARBOXYPEPTIDASE"/>
    <property type="match status" value="1"/>
</dbReference>
<name>A0A8H8RTG9_9HELO</name>
<protein>
    <submittedName>
        <fullName evidence="7">Putative serine carboxypeptidase</fullName>
    </submittedName>
</protein>
<dbReference type="PRINTS" id="PR00724">
    <property type="entry name" value="CRBOXYPTASEC"/>
</dbReference>
<dbReference type="Proteomes" id="UP000443090">
    <property type="component" value="Unassembled WGS sequence"/>
</dbReference>
<evidence type="ECO:0000256" key="5">
    <source>
        <dbReference type="ARBA" id="ARBA00023180"/>
    </source>
</evidence>
<reference evidence="7 8" key="1">
    <citation type="submission" date="2018-05" db="EMBL/GenBank/DDBJ databases">
        <title>Genome sequencing and assembly of the regulated plant pathogen Lachnellula willkommii and related sister species for the development of diagnostic species identification markers.</title>
        <authorList>
            <person name="Giroux E."/>
            <person name="Bilodeau G."/>
        </authorList>
    </citation>
    <scope>NUCLEOTIDE SEQUENCE [LARGE SCALE GENOMIC DNA]</scope>
    <source>
        <strain evidence="7 8">CBS 160.35</strain>
    </source>
</reference>
<sequence length="554" mass="61596">MKSTLGFIPSLALLLAAAQSVIAGKAENFFARAKILEKRATGSREPFKHPVLQERATDLFLNNKTNPFAVNGTGIPEVPFDIGESYAGLLPISSSPDETRQIFFWFFPTTNPVKTDEIIIWMNGGTGCSSVGGLLKENGPFTWQPGTLAPIQNPYTWVNLTNVVWVEYPIGSGLNLGTPNITNEYQLAQQFTGFYKNFVDLFGLHKWKTYFTGESYAGFYVPYIADAFIQANDTDYYNLGGISINDPIIGDTTVQAQVTVKPFVDYWSNVFYLNNTFTKYLGQLHNDCGYQTYLDKYFRFPPPKEQFPVLPDSQSVTGNSTCDVIGITMDAIAEINPCFNMYHITDTCPYTYSVLKTFNDGYSPPEAQYYWSRTDVLEAIHAPLNSTCDADILFVDNEDNSLGPAQNGVLQRVIEHTGNVIIGSGRLDFLLSTNGTILALQNVTWNGKQGFQQYPSQNDFFVPYHPEYTGGSLAGAGKQGTWGSERGLTFYEIQLSGHKLPENTPGAGYRALELLTGRIKDLSQPSDFTTQEGDFGNSLLSNKKDFYLNRFAVL</sequence>
<dbReference type="AlphaFoldDB" id="A0A8H8RTG9"/>
<evidence type="ECO:0000313" key="8">
    <source>
        <dbReference type="Proteomes" id="UP000443090"/>
    </source>
</evidence>
<dbReference type="InterPro" id="IPR029058">
    <property type="entry name" value="AB_hydrolase_fold"/>
</dbReference>
<dbReference type="Gene3D" id="3.40.50.1820">
    <property type="entry name" value="alpha/beta hydrolase"/>
    <property type="match status" value="1"/>
</dbReference>
<dbReference type="EMBL" id="QGMI01000451">
    <property type="protein sequence ID" value="TVY40502.1"/>
    <property type="molecule type" value="Genomic_DNA"/>
</dbReference>
<keyword evidence="6" id="KW-0732">Signal</keyword>
<evidence type="ECO:0000256" key="2">
    <source>
        <dbReference type="ARBA" id="ARBA00022645"/>
    </source>
</evidence>
<proteinExistence type="inferred from homology"/>
<evidence type="ECO:0000256" key="3">
    <source>
        <dbReference type="ARBA" id="ARBA00022670"/>
    </source>
</evidence>
<keyword evidence="8" id="KW-1185">Reference proteome</keyword>
<evidence type="ECO:0000256" key="4">
    <source>
        <dbReference type="ARBA" id="ARBA00022801"/>
    </source>
</evidence>
<comment type="caution">
    <text evidence="7">The sequence shown here is derived from an EMBL/GenBank/DDBJ whole genome shotgun (WGS) entry which is preliminary data.</text>
</comment>
<dbReference type="InterPro" id="IPR001563">
    <property type="entry name" value="Peptidase_S10"/>
</dbReference>
<keyword evidence="5" id="KW-0325">Glycoprotein</keyword>
<dbReference type="GO" id="GO:0006508">
    <property type="term" value="P:proteolysis"/>
    <property type="evidence" value="ECO:0007669"/>
    <property type="project" value="UniProtKB-KW"/>
</dbReference>
<dbReference type="Pfam" id="PF00450">
    <property type="entry name" value="Peptidase_S10"/>
    <property type="match status" value="1"/>
</dbReference>
<evidence type="ECO:0000256" key="1">
    <source>
        <dbReference type="ARBA" id="ARBA00009431"/>
    </source>
</evidence>
<keyword evidence="4" id="KW-0378">Hydrolase</keyword>
<feature type="chain" id="PRO_5034850354" evidence="6">
    <location>
        <begin position="24"/>
        <end position="554"/>
    </location>
</feature>